<organism evidence="1 2">
    <name type="scientific">Tunturiibacter gelidiferens</name>
    <dbReference type="NCBI Taxonomy" id="3069689"/>
    <lineage>
        <taxon>Bacteria</taxon>
        <taxon>Pseudomonadati</taxon>
        <taxon>Acidobacteriota</taxon>
        <taxon>Terriglobia</taxon>
        <taxon>Terriglobales</taxon>
        <taxon>Acidobacteriaceae</taxon>
        <taxon>Tunturiibacter</taxon>
    </lineage>
</organism>
<name>A0A9X0QAR3_9BACT</name>
<evidence type="ECO:0000313" key="2">
    <source>
        <dbReference type="Proteomes" id="UP000535182"/>
    </source>
</evidence>
<dbReference type="EMBL" id="JACHEB010000001">
    <property type="protein sequence ID" value="MBB5326719.1"/>
    <property type="molecule type" value="Genomic_DNA"/>
</dbReference>
<dbReference type="Proteomes" id="UP000535182">
    <property type="component" value="Unassembled WGS sequence"/>
</dbReference>
<proteinExistence type="predicted"/>
<gene>
    <name evidence="1" type="ORF">HDF14_000313</name>
</gene>
<comment type="caution">
    <text evidence="1">The sequence shown here is derived from an EMBL/GenBank/DDBJ whole genome shotgun (WGS) entry which is preliminary data.</text>
</comment>
<accession>A0A9X0QAR3</accession>
<dbReference type="RefSeq" id="WP_183972866.1">
    <property type="nucleotide sequence ID" value="NZ_JACHEB010000001.1"/>
</dbReference>
<evidence type="ECO:0000313" key="1">
    <source>
        <dbReference type="EMBL" id="MBB5326719.1"/>
    </source>
</evidence>
<protein>
    <submittedName>
        <fullName evidence="1">Uncharacterized protein</fullName>
    </submittedName>
</protein>
<reference evidence="1 2" key="1">
    <citation type="submission" date="2020-08" db="EMBL/GenBank/DDBJ databases">
        <title>Genomic Encyclopedia of Type Strains, Phase IV (KMG-V): Genome sequencing to study the core and pangenomes of soil and plant-associated prokaryotes.</title>
        <authorList>
            <person name="Whitman W."/>
        </authorList>
    </citation>
    <scope>NUCLEOTIDE SEQUENCE [LARGE SCALE GENOMIC DNA]</scope>
    <source>
        <strain evidence="1 2">X5P2</strain>
    </source>
</reference>
<sequence>MFGHRILRSILTLAAIQLAVGNILASPQYNTLLRLVPAGCEVVAGIEDPGNRSARGRILVNSRDSLLDFADISALAGSNAMSGITEVVQVATSSSAGPLREHLLLASGHFDQARIFQSALTHGATRRDYNGVAILIVWPLARESKQMTDVRWMAVLDGTTVVFGTPTLLQLALNRYSTHTQVDANLLRRLAQLSSKDNSWAVVSMPVPGLTTYLAPQAVSESLAGVLDHSNMLSIGARFGNPVKIDFILNTLSVEDALAVRNALDIPRFIRAGTEVSLQPYLRRVRVDGNQVQGTVEAPSKNLDVYLEALVNQRLGTETIQ</sequence>
<dbReference type="AlphaFoldDB" id="A0A9X0QAR3"/>
<keyword evidence="2" id="KW-1185">Reference proteome</keyword>